<gene>
    <name evidence="1" type="ORF">ASPCAL13298</name>
</gene>
<proteinExistence type="predicted"/>
<reference evidence="2" key="1">
    <citation type="journal article" date="2016" name="Genome Announc.">
        <title>Draft genome sequences of fungus Aspergillus calidoustus.</title>
        <authorList>
            <person name="Horn F."/>
            <person name="Linde J."/>
            <person name="Mattern D.J."/>
            <person name="Walther G."/>
            <person name="Guthke R."/>
            <person name="Scherlach K."/>
            <person name="Martin K."/>
            <person name="Brakhage A.A."/>
            <person name="Petzke L."/>
            <person name="Valiante V."/>
        </authorList>
    </citation>
    <scope>NUCLEOTIDE SEQUENCE [LARGE SCALE GENOMIC DNA]</scope>
    <source>
        <strain evidence="2">SF006504</strain>
    </source>
</reference>
<sequence length="578" mass="64986">MPFDYRGGIFEALPVEIWNLIIDFLRWDPWSSLYALNLACRGFHEIMPPVLFKTVHIHFPRHGGGDPKLDALLNPDWGRRVHHHVRILIVSHGHAFKGDYSELINTLVEGLPNLEIIRCRHTPFPPGLLSNLTSRHSPPVFYYEGDLKDLETINDRAAPFIKSASLTLNTVSARNVDADPHCVALRSLLPSLSNLSRLALQYRAPGAERSRPMLDLPPGSTLPSVEDLVLTNFSFSADQAASWTRLLEAGTRLRRLALDGTILDLCQFIHQLSSSGVPGGLRSFSLRVQDTSSRLTDSAAGVHDTSPRIPPQLSEAVTSLLHRTTNLTEFLAYDLPKHILHIVVSSHGGNIRRLTFRRTNFTGLQLGGPIYPPTGVTLLRESSAYKGSLFSPDEMQDFARRLPLLERLGIDICFAGDLHLDILHAIASFPSLKFVELNTPHPNVHPHCRRRPSSKQWLDCSFAEKAFRHIADRKDDLCRRAAADGMDNRSWSRLMGLDIKEGEWEPLVSNYRLLKVHGRIYACWRNTARAQGTKVHTLELPCKYEGYRRCIEDNMYEQTMIAAGLWATAHADCGPAIW</sequence>
<organism evidence="1 2">
    <name type="scientific">Aspergillus calidoustus</name>
    <dbReference type="NCBI Taxonomy" id="454130"/>
    <lineage>
        <taxon>Eukaryota</taxon>
        <taxon>Fungi</taxon>
        <taxon>Dikarya</taxon>
        <taxon>Ascomycota</taxon>
        <taxon>Pezizomycotina</taxon>
        <taxon>Eurotiomycetes</taxon>
        <taxon>Eurotiomycetidae</taxon>
        <taxon>Eurotiales</taxon>
        <taxon>Aspergillaceae</taxon>
        <taxon>Aspergillus</taxon>
        <taxon>Aspergillus subgen. Nidulantes</taxon>
    </lineage>
</organism>
<evidence type="ECO:0000313" key="1">
    <source>
        <dbReference type="EMBL" id="CEL10173.1"/>
    </source>
</evidence>
<accession>A0A0U5GGE8</accession>
<dbReference type="Proteomes" id="UP000054771">
    <property type="component" value="Unassembled WGS sequence"/>
</dbReference>
<dbReference type="EMBL" id="CDMC01000017">
    <property type="protein sequence ID" value="CEL10173.1"/>
    <property type="molecule type" value="Genomic_DNA"/>
</dbReference>
<dbReference type="OrthoDB" id="4501663at2759"/>
<keyword evidence="2" id="KW-1185">Reference proteome</keyword>
<protein>
    <submittedName>
        <fullName evidence="1">Uncharacterized protein</fullName>
    </submittedName>
</protein>
<evidence type="ECO:0000313" key="2">
    <source>
        <dbReference type="Proteomes" id="UP000054771"/>
    </source>
</evidence>
<dbReference type="SUPFAM" id="SSF52047">
    <property type="entry name" value="RNI-like"/>
    <property type="match status" value="1"/>
</dbReference>
<dbReference type="AlphaFoldDB" id="A0A0U5GGE8"/>
<name>A0A0U5GGE8_ASPCI</name>